<protein>
    <submittedName>
        <fullName evidence="1">Uncharacterized protein</fullName>
    </submittedName>
</protein>
<reference evidence="1 2" key="1">
    <citation type="submission" date="2018-06" db="EMBL/GenBank/DDBJ databases">
        <authorList>
            <consortium name="Pathogen Informatics"/>
            <person name="Doyle S."/>
        </authorList>
    </citation>
    <scope>NUCLEOTIDE SEQUENCE [LARGE SCALE GENOMIC DNA]</scope>
    <source>
        <strain evidence="1 2">NCTC11679</strain>
    </source>
</reference>
<dbReference type="EMBL" id="UGMG01000004">
    <property type="protein sequence ID" value="STX11904.1"/>
    <property type="molecule type" value="Genomic_DNA"/>
</dbReference>
<dbReference type="AlphaFoldDB" id="A0A378H6K0"/>
<organism evidence="1 2">
    <name type="scientific">Klebsiella pneumoniae</name>
    <dbReference type="NCBI Taxonomy" id="573"/>
    <lineage>
        <taxon>Bacteria</taxon>
        <taxon>Pseudomonadati</taxon>
        <taxon>Pseudomonadota</taxon>
        <taxon>Gammaproteobacteria</taxon>
        <taxon>Enterobacterales</taxon>
        <taxon>Enterobacteriaceae</taxon>
        <taxon>Klebsiella/Raoultella group</taxon>
        <taxon>Klebsiella</taxon>
        <taxon>Klebsiella pneumoniae complex</taxon>
    </lineage>
</organism>
<dbReference type="Proteomes" id="UP000255239">
    <property type="component" value="Unassembled WGS sequence"/>
</dbReference>
<accession>A0A378H6K0</accession>
<evidence type="ECO:0000313" key="1">
    <source>
        <dbReference type="EMBL" id="STX11904.1"/>
    </source>
</evidence>
<name>A0A378H6K0_KLEPN</name>
<evidence type="ECO:0000313" key="2">
    <source>
        <dbReference type="Proteomes" id="UP000255239"/>
    </source>
</evidence>
<sequence length="53" mass="5305">MGAGIIAKGVNAQAFSIGLNLPVMDGLLGCWFGGTKGMWINQVPGGNALDVSG</sequence>
<gene>
    <name evidence="1" type="ORF">NCTC11679_06363</name>
</gene>
<proteinExistence type="predicted"/>